<proteinExistence type="predicted"/>
<protein>
    <submittedName>
        <fullName evidence="1">Uncharacterized protein</fullName>
    </submittedName>
</protein>
<accession>A0ACC2HC02</accession>
<gene>
    <name evidence="1" type="ORF">DPEC_G00051530</name>
</gene>
<name>A0ACC2HC02_DALPE</name>
<dbReference type="Proteomes" id="UP001157502">
    <property type="component" value="Chromosome 4"/>
</dbReference>
<evidence type="ECO:0000313" key="2">
    <source>
        <dbReference type="Proteomes" id="UP001157502"/>
    </source>
</evidence>
<keyword evidence="2" id="KW-1185">Reference proteome</keyword>
<sequence>MSREQWVIWSINWQSIVRGIPRMCSEDRPRVSTAVTRGARTGPECFRLVCMTKYINADNMNKSLRPRVAYRATQLGTGHVCGHSLRASGGVDGSFRNLACSLL</sequence>
<comment type="caution">
    <text evidence="1">The sequence shown here is derived from an EMBL/GenBank/DDBJ whole genome shotgun (WGS) entry which is preliminary data.</text>
</comment>
<organism evidence="1 2">
    <name type="scientific">Dallia pectoralis</name>
    <name type="common">Alaska blackfish</name>
    <dbReference type="NCBI Taxonomy" id="75939"/>
    <lineage>
        <taxon>Eukaryota</taxon>
        <taxon>Metazoa</taxon>
        <taxon>Chordata</taxon>
        <taxon>Craniata</taxon>
        <taxon>Vertebrata</taxon>
        <taxon>Euteleostomi</taxon>
        <taxon>Actinopterygii</taxon>
        <taxon>Neopterygii</taxon>
        <taxon>Teleostei</taxon>
        <taxon>Protacanthopterygii</taxon>
        <taxon>Esociformes</taxon>
        <taxon>Umbridae</taxon>
        <taxon>Dallia</taxon>
    </lineage>
</organism>
<evidence type="ECO:0000313" key="1">
    <source>
        <dbReference type="EMBL" id="KAJ8013272.1"/>
    </source>
</evidence>
<reference evidence="1" key="1">
    <citation type="submission" date="2021-05" db="EMBL/GenBank/DDBJ databases">
        <authorList>
            <person name="Pan Q."/>
            <person name="Jouanno E."/>
            <person name="Zahm M."/>
            <person name="Klopp C."/>
            <person name="Cabau C."/>
            <person name="Louis A."/>
            <person name="Berthelot C."/>
            <person name="Parey E."/>
            <person name="Roest Crollius H."/>
            <person name="Montfort J."/>
            <person name="Robinson-Rechavi M."/>
            <person name="Bouchez O."/>
            <person name="Lampietro C."/>
            <person name="Lopez Roques C."/>
            <person name="Donnadieu C."/>
            <person name="Postlethwait J."/>
            <person name="Bobe J."/>
            <person name="Dillon D."/>
            <person name="Chandos A."/>
            <person name="von Hippel F."/>
            <person name="Guiguen Y."/>
        </authorList>
    </citation>
    <scope>NUCLEOTIDE SEQUENCE</scope>
    <source>
        <strain evidence="1">YG-Jan2019</strain>
    </source>
</reference>
<dbReference type="EMBL" id="CM055731">
    <property type="protein sequence ID" value="KAJ8013272.1"/>
    <property type="molecule type" value="Genomic_DNA"/>
</dbReference>